<name>A0AAN9SGX0_PSOTE</name>
<protein>
    <submittedName>
        <fullName evidence="1">Uncharacterized protein</fullName>
    </submittedName>
</protein>
<organism evidence="1 2">
    <name type="scientific">Psophocarpus tetragonolobus</name>
    <name type="common">Winged bean</name>
    <name type="synonym">Dolichos tetragonolobus</name>
    <dbReference type="NCBI Taxonomy" id="3891"/>
    <lineage>
        <taxon>Eukaryota</taxon>
        <taxon>Viridiplantae</taxon>
        <taxon>Streptophyta</taxon>
        <taxon>Embryophyta</taxon>
        <taxon>Tracheophyta</taxon>
        <taxon>Spermatophyta</taxon>
        <taxon>Magnoliopsida</taxon>
        <taxon>eudicotyledons</taxon>
        <taxon>Gunneridae</taxon>
        <taxon>Pentapetalae</taxon>
        <taxon>rosids</taxon>
        <taxon>fabids</taxon>
        <taxon>Fabales</taxon>
        <taxon>Fabaceae</taxon>
        <taxon>Papilionoideae</taxon>
        <taxon>50 kb inversion clade</taxon>
        <taxon>NPAAA clade</taxon>
        <taxon>indigoferoid/millettioid clade</taxon>
        <taxon>Phaseoleae</taxon>
        <taxon>Psophocarpus</taxon>
    </lineage>
</organism>
<evidence type="ECO:0000313" key="2">
    <source>
        <dbReference type="Proteomes" id="UP001386955"/>
    </source>
</evidence>
<keyword evidence="2" id="KW-1185">Reference proteome</keyword>
<dbReference type="Proteomes" id="UP001386955">
    <property type="component" value="Unassembled WGS sequence"/>
</dbReference>
<proteinExistence type="predicted"/>
<dbReference type="EMBL" id="JAYMYS010000004">
    <property type="protein sequence ID" value="KAK7395721.1"/>
    <property type="molecule type" value="Genomic_DNA"/>
</dbReference>
<dbReference type="AlphaFoldDB" id="A0AAN9SGX0"/>
<accession>A0AAN9SGX0</accession>
<comment type="caution">
    <text evidence="1">The sequence shown here is derived from an EMBL/GenBank/DDBJ whole genome shotgun (WGS) entry which is preliminary data.</text>
</comment>
<reference evidence="1 2" key="1">
    <citation type="submission" date="2024-01" db="EMBL/GenBank/DDBJ databases">
        <title>The genomes of 5 underutilized Papilionoideae crops provide insights into root nodulation and disease resistanc.</title>
        <authorList>
            <person name="Jiang F."/>
        </authorList>
    </citation>
    <scope>NUCLEOTIDE SEQUENCE [LARGE SCALE GENOMIC DNA]</scope>
    <source>
        <strain evidence="1">DUOXIRENSHENG_FW03</strain>
        <tissue evidence="1">Leaves</tissue>
    </source>
</reference>
<sequence>MLIDLNEMMQTERDELSSRGGIIILLINKRRRELSSSEQPNQTVLRSFTLVLFSREPSSLSLTHSATTSFSFSSSFSSSLPTTRFVLR</sequence>
<evidence type="ECO:0000313" key="1">
    <source>
        <dbReference type="EMBL" id="KAK7395721.1"/>
    </source>
</evidence>
<gene>
    <name evidence="1" type="ORF">VNO78_16288</name>
</gene>